<dbReference type="Proteomes" id="UP000066624">
    <property type="component" value="Chromosome"/>
</dbReference>
<proteinExistence type="predicted"/>
<reference evidence="7 8" key="1">
    <citation type="submission" date="2015-07" db="EMBL/GenBank/DDBJ databases">
        <authorList>
            <person name="Noorani M."/>
        </authorList>
    </citation>
    <scope>NUCLEOTIDE SEQUENCE [LARGE SCALE GENOMIC DNA]</scope>
    <source>
        <strain evidence="7 8">KCTC 42284</strain>
    </source>
</reference>
<dbReference type="PATRIC" id="fig|1579979.3.peg.1530"/>
<evidence type="ECO:0000313" key="7">
    <source>
        <dbReference type="EMBL" id="AKS41863.1"/>
    </source>
</evidence>
<dbReference type="STRING" id="1579979.WM2015_1492"/>
<evidence type="ECO:0000313" key="8">
    <source>
        <dbReference type="Proteomes" id="UP000066624"/>
    </source>
</evidence>
<keyword evidence="2" id="KW-0812">Transmembrane</keyword>
<dbReference type="GO" id="GO:0006643">
    <property type="term" value="P:membrane lipid metabolic process"/>
    <property type="evidence" value="ECO:0007669"/>
    <property type="project" value="TreeGrafter"/>
</dbReference>
<dbReference type="GO" id="GO:0050479">
    <property type="term" value="F:glyceryl-ether monooxygenase activity"/>
    <property type="evidence" value="ECO:0007669"/>
    <property type="project" value="TreeGrafter"/>
</dbReference>
<dbReference type="RefSeq" id="WP_245609822.1">
    <property type="nucleotide sequence ID" value="NZ_CP012154.1"/>
</dbReference>
<evidence type="ECO:0000256" key="6">
    <source>
        <dbReference type="ARBA" id="ARBA00023136"/>
    </source>
</evidence>
<dbReference type="Pfam" id="PF04116">
    <property type="entry name" value="FA_hydroxylase"/>
    <property type="match status" value="1"/>
</dbReference>
<evidence type="ECO:0000256" key="1">
    <source>
        <dbReference type="ARBA" id="ARBA00004127"/>
    </source>
</evidence>
<accession>A0A0K0XW05</accession>
<dbReference type="PANTHER" id="PTHR21624:SF1">
    <property type="entry name" value="ALKYLGLYCEROL MONOOXYGENASE"/>
    <property type="match status" value="1"/>
</dbReference>
<dbReference type="GO" id="GO:0012505">
    <property type="term" value="C:endomembrane system"/>
    <property type="evidence" value="ECO:0007669"/>
    <property type="project" value="UniProtKB-SubCell"/>
</dbReference>
<keyword evidence="4" id="KW-0560">Oxidoreductase</keyword>
<keyword evidence="8" id="KW-1185">Reference proteome</keyword>
<keyword evidence="6" id="KW-0472">Membrane</keyword>
<evidence type="ECO:0000256" key="5">
    <source>
        <dbReference type="ARBA" id="ARBA00023098"/>
    </source>
</evidence>
<dbReference type="KEGG" id="wma:WM2015_1492"/>
<keyword evidence="3" id="KW-1133">Transmembrane helix</keyword>
<dbReference type="GO" id="GO:0016020">
    <property type="term" value="C:membrane"/>
    <property type="evidence" value="ECO:0007669"/>
    <property type="project" value="GOC"/>
</dbReference>
<sequence length="276" mass="31874">MDWMLQHEPALRLSVFALLLALLLLAQRAWPARGDGQWAARQSTNAALAVIDTLMLRVLFPMLAVGLAVVIHGQNGGLFARLDWPLWLSIPAAVLILDLAIYWQHRWMHAIPWLWRLHRVHHADTGFDVTTGVRFHPLEIALSMGYKLGLIWMLGPHPVAVLVFEMLLAAGALFTHTDVALPRSLDRRLRWLFVTPSMHRIHHSSWQPETDSNYGFHLSLWDRLFMSYRSEPRDDERRMIIGLKEFRRPEDQRLTALLLNPFRSSKRPSKDTPRDA</sequence>
<dbReference type="EMBL" id="CP012154">
    <property type="protein sequence ID" value="AKS41863.1"/>
    <property type="molecule type" value="Genomic_DNA"/>
</dbReference>
<keyword evidence="5" id="KW-0443">Lipid metabolism</keyword>
<comment type="subcellular location">
    <subcellularLocation>
        <location evidence="1">Endomembrane system</location>
        <topology evidence="1">Multi-pass membrane protein</topology>
    </subcellularLocation>
</comment>
<dbReference type="PANTHER" id="PTHR21624">
    <property type="entry name" value="STEROL DESATURASE-RELATED PROTEIN"/>
    <property type="match status" value="1"/>
</dbReference>
<organism evidence="7 8">
    <name type="scientific">Wenzhouxiangella marina</name>
    <dbReference type="NCBI Taxonomy" id="1579979"/>
    <lineage>
        <taxon>Bacteria</taxon>
        <taxon>Pseudomonadati</taxon>
        <taxon>Pseudomonadota</taxon>
        <taxon>Gammaproteobacteria</taxon>
        <taxon>Chromatiales</taxon>
        <taxon>Wenzhouxiangellaceae</taxon>
        <taxon>Wenzhouxiangella</taxon>
    </lineage>
</organism>
<evidence type="ECO:0000256" key="4">
    <source>
        <dbReference type="ARBA" id="ARBA00023002"/>
    </source>
</evidence>
<dbReference type="InterPro" id="IPR006694">
    <property type="entry name" value="Fatty_acid_hydroxylase"/>
</dbReference>
<dbReference type="InterPro" id="IPR051689">
    <property type="entry name" value="Sterol_desaturase/TMEM195"/>
</dbReference>
<evidence type="ECO:0000256" key="3">
    <source>
        <dbReference type="ARBA" id="ARBA00022989"/>
    </source>
</evidence>
<dbReference type="AlphaFoldDB" id="A0A0K0XW05"/>
<protein>
    <submittedName>
        <fullName evidence="7">Sterol desaturase</fullName>
    </submittedName>
</protein>
<name>A0A0K0XW05_9GAMM</name>
<evidence type="ECO:0000256" key="2">
    <source>
        <dbReference type="ARBA" id="ARBA00022692"/>
    </source>
</evidence>
<gene>
    <name evidence="7" type="ORF">WM2015_1492</name>
</gene>
<dbReference type="GO" id="GO:0005506">
    <property type="term" value="F:iron ion binding"/>
    <property type="evidence" value="ECO:0007669"/>
    <property type="project" value="InterPro"/>
</dbReference>
<dbReference type="GO" id="GO:0008610">
    <property type="term" value="P:lipid biosynthetic process"/>
    <property type="evidence" value="ECO:0007669"/>
    <property type="project" value="InterPro"/>
</dbReference>